<dbReference type="RefSeq" id="XP_040660208.1">
    <property type="nucleotide sequence ID" value="XM_040799325.1"/>
</dbReference>
<dbReference type="GO" id="GO:0005730">
    <property type="term" value="C:nucleolus"/>
    <property type="evidence" value="ECO:0007669"/>
    <property type="project" value="TreeGrafter"/>
</dbReference>
<comment type="subcellular location">
    <subcellularLocation>
        <location evidence="2">Cytoplasm</location>
    </subcellularLocation>
    <subcellularLocation>
        <location evidence="1">Nucleus</location>
    </subcellularLocation>
</comment>
<evidence type="ECO:0000256" key="1">
    <source>
        <dbReference type="ARBA" id="ARBA00004123"/>
    </source>
</evidence>
<keyword evidence="4" id="KW-0963">Cytoplasm</keyword>
<feature type="compositionally biased region" description="Acidic residues" evidence="7">
    <location>
        <begin position="743"/>
        <end position="766"/>
    </location>
</feature>
<dbReference type="PANTHER" id="PTHR28280:SF1">
    <property type="entry name" value="SHUTTLING PRE-60S FACTOR ECM1"/>
    <property type="match status" value="1"/>
</dbReference>
<feature type="compositionally biased region" description="Basic residues" evidence="7">
    <location>
        <begin position="665"/>
        <end position="684"/>
    </location>
</feature>
<dbReference type="InParanoid" id="A0A151GUR4"/>
<dbReference type="Proteomes" id="UP000076580">
    <property type="component" value="Chromosome 01"/>
</dbReference>
<evidence type="ECO:0000256" key="3">
    <source>
        <dbReference type="ARBA" id="ARBA00022448"/>
    </source>
</evidence>
<keyword evidence="9" id="KW-1185">Reference proteome</keyword>
<dbReference type="GeneID" id="63714637"/>
<protein>
    <submittedName>
        <fullName evidence="8">Uncharacterized protein</fullName>
    </submittedName>
</protein>
<dbReference type="Pfam" id="PF09135">
    <property type="entry name" value="Alb1"/>
    <property type="match status" value="1"/>
</dbReference>
<keyword evidence="6" id="KW-0539">Nucleus</keyword>
<accession>A0A151GUR4</accession>
<keyword evidence="5" id="KW-0690">Ribosome biogenesis</keyword>
<dbReference type="GO" id="GO:0030687">
    <property type="term" value="C:preribosome, large subunit precursor"/>
    <property type="evidence" value="ECO:0007669"/>
    <property type="project" value="TreeGrafter"/>
</dbReference>
<dbReference type="Gene3D" id="3.90.1300.10">
    <property type="entry name" value="Amidase signature (AS) domain"/>
    <property type="match status" value="1"/>
</dbReference>
<sequence length="799" mass="86414">MPSAKLLITCLVAGSQYLIHPRKLASIQETINPDAILPVTLLDTQEIYGDLEATLRLFDAVDDVFIPEFGFVVVEKPGTNSSAVSGQRHLALLGKQLYHLAWDEVDVVASSELGHLPSGPYIPHGPNLHQSWKLYEDEFDAFSVGVILENVTRVGDFRALSSLSASGAHRFIPVPSLLYSLFASVEKPLSGMRVSIPDSSALQGVQTSISSRAWHSLHSGPAAVTSTLGRRLMDLGAIAVGKTKSSQFGDGSDSSGGAAGAGAGAAGYGWLRAAFGFDELGGLGETATSHGVLSLRMTPGLLPLEGSQVNSQNLVSAGVLGRDVLELSNIVSASVNRSAWEDIPLPRRLVYPVDLFDPPSSEQRRDLLSAFVKTLENSLGIKAETFNISARWTESRPAEARGQSLQAYMQVAPFRAYCYEFYHAYDEFRDRYEAEFGHGPYLEATVQHRWKIGETVTEQEYREYGQRIGVFRKWFNIHVMNVTAGAPQAAMILPFDRDGPSYKDEKPRAPASPQGVTAELLSAVLQTPQMMAPFAQLPYKSRVSGRKEYHAVHGSIMGIQGGGPTVISTVQKALESALWRSRVDVGRLAFPVGNNSRNVDDSGSAGKANYALSKHSRAARRATSPGINTDKSLKDVDLPSSTAVGIPSSARPSILAVHGSAGVQKKSKPVRKGRLSAKARRRHERGLEMAEAVTERTGKKIKRSFERARNIQSRAKTWEEVNRVAEEAEEGGRALQRNAFAALDDDEHGGQEEDGDDKGWATDEDSSGSTSKAAEDAQSLPVSGVPIPAGRDDDDDEIL</sequence>
<name>A0A151GUR4_DRECN</name>
<dbReference type="STRING" id="98403.A0A151GUR4"/>
<dbReference type="AlphaFoldDB" id="A0A151GUR4"/>
<dbReference type="PANTHER" id="PTHR28280">
    <property type="entry name" value="SHUTTLING PRE-60S FACTOR ECM1"/>
    <property type="match status" value="1"/>
</dbReference>
<dbReference type="EMBL" id="LAYC01000001">
    <property type="protein sequence ID" value="KYK60856.1"/>
    <property type="molecule type" value="Genomic_DNA"/>
</dbReference>
<feature type="region of interest" description="Disordered" evidence="7">
    <location>
        <begin position="738"/>
        <end position="799"/>
    </location>
</feature>
<evidence type="ECO:0000313" key="9">
    <source>
        <dbReference type="Proteomes" id="UP000076580"/>
    </source>
</evidence>
<dbReference type="GO" id="GO:0005737">
    <property type="term" value="C:cytoplasm"/>
    <property type="evidence" value="ECO:0007669"/>
    <property type="project" value="UniProtKB-SubCell"/>
</dbReference>
<dbReference type="SUPFAM" id="SSF75304">
    <property type="entry name" value="Amidase signature (AS) enzymes"/>
    <property type="match status" value="1"/>
</dbReference>
<feature type="region of interest" description="Disordered" evidence="7">
    <location>
        <begin position="611"/>
        <end position="685"/>
    </location>
</feature>
<gene>
    <name evidence="8" type="ORF">DCS_01994</name>
</gene>
<comment type="caution">
    <text evidence="8">The sequence shown here is derived from an EMBL/GenBank/DDBJ whole genome shotgun (WGS) entry which is preliminary data.</text>
</comment>
<evidence type="ECO:0000256" key="5">
    <source>
        <dbReference type="ARBA" id="ARBA00022517"/>
    </source>
</evidence>
<dbReference type="InterPro" id="IPR022784">
    <property type="entry name" value="Ribosome_bgen_Alb1"/>
</dbReference>
<proteinExistence type="predicted"/>
<evidence type="ECO:0000313" key="8">
    <source>
        <dbReference type="EMBL" id="KYK60856.1"/>
    </source>
</evidence>
<dbReference type="InterPro" id="IPR036928">
    <property type="entry name" value="AS_sf"/>
</dbReference>
<dbReference type="GO" id="GO:0000055">
    <property type="term" value="P:ribosomal large subunit export from nucleus"/>
    <property type="evidence" value="ECO:0007669"/>
    <property type="project" value="TreeGrafter"/>
</dbReference>
<evidence type="ECO:0000256" key="6">
    <source>
        <dbReference type="ARBA" id="ARBA00023242"/>
    </source>
</evidence>
<evidence type="ECO:0000256" key="2">
    <source>
        <dbReference type="ARBA" id="ARBA00004496"/>
    </source>
</evidence>
<evidence type="ECO:0000256" key="4">
    <source>
        <dbReference type="ARBA" id="ARBA00022490"/>
    </source>
</evidence>
<dbReference type="InterPro" id="IPR053278">
    <property type="entry name" value="Pre-60S_factor_ECM1"/>
</dbReference>
<evidence type="ECO:0000256" key="7">
    <source>
        <dbReference type="SAM" id="MobiDB-lite"/>
    </source>
</evidence>
<keyword evidence="3" id="KW-0813">Transport</keyword>
<reference evidence="8 9" key="1">
    <citation type="journal article" date="2016" name="Sci. Rep.">
        <title>Insights into Adaptations to a Near-Obligate Nematode Endoparasitic Lifestyle from the Finished Genome of Drechmeria coniospora.</title>
        <authorList>
            <person name="Zhang L."/>
            <person name="Zhou Z."/>
            <person name="Guo Q."/>
            <person name="Fokkens L."/>
            <person name="Miskei M."/>
            <person name="Pocsi I."/>
            <person name="Zhang W."/>
            <person name="Chen M."/>
            <person name="Wang L."/>
            <person name="Sun Y."/>
            <person name="Donzelli B.G."/>
            <person name="Gibson D.M."/>
            <person name="Nelson D.R."/>
            <person name="Luo J.G."/>
            <person name="Rep M."/>
            <person name="Liu H."/>
            <person name="Yang S."/>
            <person name="Wang J."/>
            <person name="Krasnoff S.B."/>
            <person name="Xu Y."/>
            <person name="Molnar I."/>
            <person name="Lin M."/>
        </authorList>
    </citation>
    <scope>NUCLEOTIDE SEQUENCE [LARGE SCALE GENOMIC DNA]</scope>
    <source>
        <strain evidence="8 9">ARSEF 6962</strain>
    </source>
</reference>
<organism evidence="8 9">
    <name type="scientific">Drechmeria coniospora</name>
    <name type="common">Nematophagous fungus</name>
    <name type="synonym">Meria coniospora</name>
    <dbReference type="NCBI Taxonomy" id="98403"/>
    <lineage>
        <taxon>Eukaryota</taxon>
        <taxon>Fungi</taxon>
        <taxon>Dikarya</taxon>
        <taxon>Ascomycota</taxon>
        <taxon>Pezizomycotina</taxon>
        <taxon>Sordariomycetes</taxon>
        <taxon>Hypocreomycetidae</taxon>
        <taxon>Hypocreales</taxon>
        <taxon>Ophiocordycipitaceae</taxon>
        <taxon>Drechmeria</taxon>
    </lineage>
</organism>